<keyword evidence="4" id="KW-0496">Mitochondrion</keyword>
<dbReference type="PANTHER" id="PTHR13477">
    <property type="entry name" value="MITOCHONDRIAL 39S RIBOSOMAL PROTEIN L49"/>
    <property type="match status" value="1"/>
</dbReference>
<keyword evidence="5" id="KW-0687">Ribonucleoprotein</keyword>
<evidence type="ECO:0000256" key="1">
    <source>
        <dbReference type="ARBA" id="ARBA00004173"/>
    </source>
</evidence>
<evidence type="ECO:0000256" key="4">
    <source>
        <dbReference type="ARBA" id="ARBA00023128"/>
    </source>
</evidence>
<dbReference type="OrthoDB" id="19439at2759"/>
<keyword evidence="8" id="KW-1185">Reference proteome</keyword>
<sequence length="125" mass="14179">MLGIFSPNLALVRSTPRSILRAFQSTLAATPAEPETNRTAQSVTYPYYVRRTRFQSLPVYIDVRNGRTRKLTILRRIDGDLGALRADISKALDEESVVLKAISRQLVIKGDRSTELRKWLTEKGF</sequence>
<gene>
    <name evidence="7" type="primary">IMG2</name>
    <name evidence="7" type="ORF">H4R20_005067</name>
</gene>
<proteinExistence type="inferred from homology"/>
<dbReference type="AlphaFoldDB" id="A0A9W8HXG7"/>
<evidence type="ECO:0000256" key="5">
    <source>
        <dbReference type="ARBA" id="ARBA00023274"/>
    </source>
</evidence>
<dbReference type="GO" id="GO:0006412">
    <property type="term" value="P:translation"/>
    <property type="evidence" value="ECO:0007669"/>
    <property type="project" value="InterPro"/>
</dbReference>
<comment type="caution">
    <text evidence="7">The sequence shown here is derived from an EMBL/GenBank/DDBJ whole genome shotgun (WGS) entry which is preliminary data.</text>
</comment>
<dbReference type="GO" id="GO:0003735">
    <property type="term" value="F:structural constituent of ribosome"/>
    <property type="evidence" value="ECO:0007669"/>
    <property type="project" value="InterPro"/>
</dbReference>
<dbReference type="InterPro" id="IPR007740">
    <property type="entry name" value="Ribosomal_mL49"/>
</dbReference>
<dbReference type="GO" id="GO:0005762">
    <property type="term" value="C:mitochondrial large ribosomal subunit"/>
    <property type="evidence" value="ECO:0007669"/>
    <property type="project" value="TreeGrafter"/>
</dbReference>
<comment type="similarity">
    <text evidence="2">Belongs to the mitochondrion-specific ribosomal protein mL49 family.</text>
</comment>
<name>A0A9W8HXG7_9FUNG</name>
<dbReference type="Gene3D" id="3.30.780.10">
    <property type="entry name" value="SUI1-like domain"/>
    <property type="match status" value="1"/>
</dbReference>
<dbReference type="PANTHER" id="PTHR13477:SF0">
    <property type="entry name" value="LARGE RIBOSOMAL SUBUNIT PROTEIN ML49"/>
    <property type="match status" value="1"/>
</dbReference>
<dbReference type="EMBL" id="JANBUO010001547">
    <property type="protein sequence ID" value="KAJ2797780.1"/>
    <property type="molecule type" value="Genomic_DNA"/>
</dbReference>
<evidence type="ECO:0000256" key="2">
    <source>
        <dbReference type="ARBA" id="ARBA00005677"/>
    </source>
</evidence>
<evidence type="ECO:0000256" key="3">
    <source>
        <dbReference type="ARBA" id="ARBA00022980"/>
    </source>
</evidence>
<evidence type="ECO:0000313" key="7">
    <source>
        <dbReference type="EMBL" id="KAJ2797780.1"/>
    </source>
</evidence>
<organism evidence="7 8">
    <name type="scientific">Coemansia guatemalensis</name>
    <dbReference type="NCBI Taxonomy" id="2761395"/>
    <lineage>
        <taxon>Eukaryota</taxon>
        <taxon>Fungi</taxon>
        <taxon>Fungi incertae sedis</taxon>
        <taxon>Zoopagomycota</taxon>
        <taxon>Kickxellomycotina</taxon>
        <taxon>Kickxellomycetes</taxon>
        <taxon>Kickxellales</taxon>
        <taxon>Kickxellaceae</taxon>
        <taxon>Coemansia</taxon>
    </lineage>
</organism>
<comment type="subcellular location">
    <subcellularLocation>
        <location evidence="1">Mitochondrion</location>
    </subcellularLocation>
</comment>
<dbReference type="Pfam" id="PF05046">
    <property type="entry name" value="Img2"/>
    <property type="match status" value="1"/>
</dbReference>
<protein>
    <recommendedName>
        <fullName evidence="6">Large ribosomal subunit protein mL49</fullName>
    </recommendedName>
</protein>
<accession>A0A9W8HXG7</accession>
<dbReference type="Proteomes" id="UP001140094">
    <property type="component" value="Unassembled WGS sequence"/>
</dbReference>
<keyword evidence="3 7" id="KW-0689">Ribosomal protein</keyword>
<evidence type="ECO:0000313" key="8">
    <source>
        <dbReference type="Proteomes" id="UP001140094"/>
    </source>
</evidence>
<reference evidence="7" key="1">
    <citation type="submission" date="2022-07" db="EMBL/GenBank/DDBJ databases">
        <title>Phylogenomic reconstructions and comparative analyses of Kickxellomycotina fungi.</title>
        <authorList>
            <person name="Reynolds N.K."/>
            <person name="Stajich J.E."/>
            <person name="Barry K."/>
            <person name="Grigoriev I.V."/>
            <person name="Crous P."/>
            <person name="Smith M.E."/>
        </authorList>
    </citation>
    <scope>NUCLEOTIDE SEQUENCE</scope>
    <source>
        <strain evidence="7">NRRL 1565</strain>
    </source>
</reference>
<evidence type="ECO:0000256" key="6">
    <source>
        <dbReference type="ARBA" id="ARBA00035191"/>
    </source>
</evidence>